<protein>
    <submittedName>
        <fullName evidence="1">Uncharacterized protein</fullName>
    </submittedName>
</protein>
<dbReference type="AlphaFoldDB" id="A0A165XEX4"/>
<accession>A0A165XEX4</accession>
<dbReference type="PATRIC" id="fig|989403.3.peg.3193"/>
<organism evidence="1 2">
    <name type="scientific">Pseudovibrio axinellae</name>
    <dbReference type="NCBI Taxonomy" id="989403"/>
    <lineage>
        <taxon>Bacteria</taxon>
        <taxon>Pseudomonadati</taxon>
        <taxon>Pseudomonadota</taxon>
        <taxon>Alphaproteobacteria</taxon>
        <taxon>Hyphomicrobiales</taxon>
        <taxon>Stappiaceae</taxon>
        <taxon>Pseudovibrio</taxon>
    </lineage>
</organism>
<dbReference type="STRING" id="989403.SAMN05421798_110104"/>
<reference evidence="1 2" key="1">
    <citation type="journal article" date="2016" name="Front. Microbiol.">
        <title>Comparative Genomic Analysis Reveals a Diverse Repertoire of Genes Involved in Prokaryote-Eukaryote Interactions within the Pseudovibrio Genus.</title>
        <authorList>
            <person name="Romano S."/>
            <person name="Fernandez-Guerra A."/>
            <person name="Reen F.J."/>
            <person name="Glockner F.O."/>
            <person name="Crowley S.P."/>
            <person name="O'Sullivan O."/>
            <person name="Cotter P.D."/>
            <person name="Adams C."/>
            <person name="Dobson A.D."/>
            <person name="O'Gara F."/>
        </authorList>
    </citation>
    <scope>NUCLEOTIDE SEQUENCE [LARGE SCALE GENOMIC DNA]</scope>
    <source>
        <strain evidence="1 2">Ad2</strain>
    </source>
</reference>
<dbReference type="Proteomes" id="UP000076577">
    <property type="component" value="Unassembled WGS sequence"/>
</dbReference>
<keyword evidence="2" id="KW-1185">Reference proteome</keyword>
<evidence type="ECO:0000313" key="1">
    <source>
        <dbReference type="EMBL" id="KZL17642.1"/>
    </source>
</evidence>
<gene>
    <name evidence="1" type="ORF">PsAD2_02978</name>
</gene>
<dbReference type="RefSeq" id="WP_068007389.1">
    <property type="nucleotide sequence ID" value="NZ_FOFM01000010.1"/>
</dbReference>
<comment type="caution">
    <text evidence="1">The sequence shown here is derived from an EMBL/GenBank/DDBJ whole genome shotgun (WGS) entry which is preliminary data.</text>
</comment>
<evidence type="ECO:0000313" key="2">
    <source>
        <dbReference type="Proteomes" id="UP000076577"/>
    </source>
</evidence>
<sequence length="128" mass="14268">MNVNGAVVEESLTNLEQSKIRMLLALQNNSRKLSAVMRKELFRLLKGKHQSGTATVVSNQIACQDAFKLLAEYQAELEHVRTVKKAYQQFIKTGEHSGMCQSPDQTPKCILFDFVDGPASDQFLTPAP</sequence>
<dbReference type="EMBL" id="LMCB01000030">
    <property type="protein sequence ID" value="KZL17642.1"/>
    <property type="molecule type" value="Genomic_DNA"/>
</dbReference>
<name>A0A165XEX4_9HYPH</name>
<proteinExistence type="predicted"/>